<dbReference type="EMBL" id="DSEU01000009">
    <property type="protein sequence ID" value="HEM66368.1"/>
    <property type="molecule type" value="Genomic_DNA"/>
</dbReference>
<evidence type="ECO:0000256" key="1">
    <source>
        <dbReference type="SAM" id="Phobius"/>
    </source>
</evidence>
<organism evidence="2">
    <name type="scientific">Ignisphaera aggregans</name>
    <dbReference type="NCBI Taxonomy" id="334771"/>
    <lineage>
        <taxon>Archaea</taxon>
        <taxon>Thermoproteota</taxon>
        <taxon>Thermoprotei</taxon>
        <taxon>Desulfurococcales</taxon>
        <taxon>Desulfurococcaceae</taxon>
        <taxon>Ignisphaera</taxon>
    </lineage>
</organism>
<keyword evidence="1" id="KW-0472">Membrane</keyword>
<proteinExistence type="predicted"/>
<protein>
    <submittedName>
        <fullName evidence="2">Uncharacterized protein</fullName>
    </submittedName>
</protein>
<name>A0A7J2U0J9_9CREN</name>
<comment type="caution">
    <text evidence="2">The sequence shown here is derived from an EMBL/GenBank/DDBJ whole genome shotgun (WGS) entry which is preliminary data.</text>
</comment>
<keyword evidence="1" id="KW-1133">Transmembrane helix</keyword>
<feature type="transmembrane region" description="Helical" evidence="1">
    <location>
        <begin position="20"/>
        <end position="37"/>
    </location>
</feature>
<keyword evidence="1" id="KW-0812">Transmembrane</keyword>
<reference evidence="2" key="1">
    <citation type="journal article" date="2020" name="mSystems">
        <title>Genome- and Community-Level Interaction Insights into Carbon Utilization and Element Cycling Functions of Hydrothermarchaeota in Hydrothermal Sediment.</title>
        <authorList>
            <person name="Zhou Z."/>
            <person name="Liu Y."/>
            <person name="Xu W."/>
            <person name="Pan J."/>
            <person name="Luo Z.H."/>
            <person name="Li M."/>
        </authorList>
    </citation>
    <scope>NUCLEOTIDE SEQUENCE [LARGE SCALE GENOMIC DNA]</scope>
    <source>
        <strain evidence="2">SpSt-125</strain>
    </source>
</reference>
<evidence type="ECO:0000313" key="2">
    <source>
        <dbReference type="EMBL" id="HEM66368.1"/>
    </source>
</evidence>
<sequence length="139" mass="15480">MSFQPSNPIGESKKKLGKLISVIVVVIVVLVGAYFAIKQFITPAFKTIDIAEYISDGGSKVWSIKDYGSKLEVKLTSQYDDMRVTIVVDGSTVYDRRTWSVNFETNLGYGYHVIQIAIENPTIFGLGRTILVTGYVRYG</sequence>
<gene>
    <name evidence="2" type="ORF">ENO26_02175</name>
</gene>
<dbReference type="AlphaFoldDB" id="A0A7J2U0J9"/>
<accession>A0A7J2U0J9</accession>